<name>A0A3S4FPB5_9MYCO</name>
<evidence type="ECO:0000313" key="2">
    <source>
        <dbReference type="Proteomes" id="UP000269998"/>
    </source>
</evidence>
<dbReference type="EMBL" id="LR130759">
    <property type="protein sequence ID" value="VDM87704.1"/>
    <property type="molecule type" value="Genomic_DNA"/>
</dbReference>
<gene>
    <name evidence="1" type="ORF">MB901379_01248</name>
</gene>
<accession>A0A3S4FPB5</accession>
<proteinExistence type="predicted"/>
<evidence type="ECO:0000313" key="1">
    <source>
        <dbReference type="EMBL" id="VDM87704.1"/>
    </source>
</evidence>
<keyword evidence="2" id="KW-1185">Reference proteome</keyword>
<sequence length="52" mass="5067">MKNMNAFGVGVADPVLTAGTPPAARTAPSAAAGKHRVAAAAATYASVDRSPT</sequence>
<organism evidence="1 2">
    <name type="scientific">Mycobacterium basiliense</name>
    <dbReference type="NCBI Taxonomy" id="2094119"/>
    <lineage>
        <taxon>Bacteria</taxon>
        <taxon>Bacillati</taxon>
        <taxon>Actinomycetota</taxon>
        <taxon>Actinomycetes</taxon>
        <taxon>Mycobacteriales</taxon>
        <taxon>Mycobacteriaceae</taxon>
        <taxon>Mycobacterium</taxon>
    </lineage>
</organism>
<dbReference type="KEGG" id="mbai:MB901379_01248"/>
<reference evidence="2" key="1">
    <citation type="submission" date="2018-02" db="EMBL/GenBank/DDBJ databases">
        <authorList>
            <person name="Seth-Smith MB H."/>
            <person name="Seth-Smith H."/>
        </authorList>
    </citation>
    <scope>NUCLEOTIDE SEQUENCE [LARGE SCALE GENOMIC DNA]</scope>
</reference>
<protein>
    <submittedName>
        <fullName evidence="1">Uncharacterized protein</fullName>
    </submittedName>
</protein>
<dbReference type="AlphaFoldDB" id="A0A3S4FPB5"/>
<dbReference type="Proteomes" id="UP000269998">
    <property type="component" value="Chromosome"/>
</dbReference>